<evidence type="ECO:0000256" key="1">
    <source>
        <dbReference type="SAM" id="MobiDB-lite"/>
    </source>
</evidence>
<proteinExistence type="predicted"/>
<keyword evidence="3" id="KW-1185">Reference proteome</keyword>
<feature type="compositionally biased region" description="Polar residues" evidence="1">
    <location>
        <begin position="54"/>
        <end position="85"/>
    </location>
</feature>
<protein>
    <submittedName>
        <fullName evidence="2">Uncharacterized protein</fullName>
    </submittedName>
</protein>
<evidence type="ECO:0000313" key="3">
    <source>
        <dbReference type="Proteomes" id="UP000198929"/>
    </source>
</evidence>
<dbReference type="AlphaFoldDB" id="A0A1H9WP80"/>
<dbReference type="EMBL" id="FOGQ01000030">
    <property type="protein sequence ID" value="SES35710.1"/>
    <property type="molecule type" value="Genomic_DNA"/>
</dbReference>
<name>A0A1H9WP80_9CORY</name>
<gene>
    <name evidence="2" type="ORF">SAMN05661109_02840</name>
</gene>
<reference evidence="3" key="1">
    <citation type="submission" date="2016-10" db="EMBL/GenBank/DDBJ databases">
        <authorList>
            <person name="Varghese N."/>
            <person name="Submissions S."/>
        </authorList>
    </citation>
    <scope>NUCLEOTIDE SEQUENCE [LARGE SCALE GENOMIC DNA]</scope>
    <source>
        <strain evidence="3">DSM 20524</strain>
    </source>
</reference>
<feature type="compositionally biased region" description="Basic residues" evidence="1">
    <location>
        <begin position="86"/>
        <end position="95"/>
    </location>
</feature>
<dbReference type="Proteomes" id="UP000198929">
    <property type="component" value="Unassembled WGS sequence"/>
</dbReference>
<evidence type="ECO:0000313" key="2">
    <source>
        <dbReference type="EMBL" id="SES35710.1"/>
    </source>
</evidence>
<accession>A0A1H9WP80</accession>
<feature type="non-terminal residue" evidence="2">
    <location>
        <position position="95"/>
    </location>
</feature>
<feature type="region of interest" description="Disordered" evidence="1">
    <location>
        <begin position="1"/>
        <end position="95"/>
    </location>
</feature>
<organism evidence="2 3">
    <name type="scientific">Corynebacterium cystitidis DSM 20524</name>
    <dbReference type="NCBI Taxonomy" id="1121357"/>
    <lineage>
        <taxon>Bacteria</taxon>
        <taxon>Bacillati</taxon>
        <taxon>Actinomycetota</taxon>
        <taxon>Actinomycetes</taxon>
        <taxon>Mycobacteriales</taxon>
        <taxon>Corynebacteriaceae</taxon>
        <taxon>Corynebacterium</taxon>
    </lineage>
</organism>
<sequence length="95" mass="10740">MCLQQKTQHTKHKKNKDTRVHYTVLTQHTHHNNQPQHKGSATTASHETTHVAPDTQQHANTPHNNSHGKSFICTASTPGTKQNTQSRRHASTRIH</sequence>